<proteinExistence type="predicted"/>
<protein>
    <recommendedName>
        <fullName evidence="2">Autotransporter domain-containing protein</fullName>
    </recommendedName>
</protein>
<evidence type="ECO:0000313" key="3">
    <source>
        <dbReference type="EMBL" id="RDU70649.1"/>
    </source>
</evidence>
<evidence type="ECO:0000256" key="1">
    <source>
        <dbReference type="SAM" id="MobiDB-lite"/>
    </source>
</evidence>
<name>A0A3D8IZH2_9HELI</name>
<dbReference type="EMBL" id="NXLV01000007">
    <property type="protein sequence ID" value="RDU70649.1"/>
    <property type="molecule type" value="Genomic_DNA"/>
</dbReference>
<evidence type="ECO:0000313" key="4">
    <source>
        <dbReference type="Proteomes" id="UP000257045"/>
    </source>
</evidence>
<dbReference type="Gene3D" id="2.40.128.130">
    <property type="entry name" value="Autotransporter beta-domain"/>
    <property type="match status" value="1"/>
</dbReference>
<gene>
    <name evidence="3" type="ORF">CQA58_04725</name>
</gene>
<feature type="compositionally biased region" description="Pro residues" evidence="1">
    <location>
        <begin position="163"/>
        <end position="187"/>
    </location>
</feature>
<dbReference type="InterPro" id="IPR006315">
    <property type="entry name" value="OM_autotransptr_brl_dom"/>
</dbReference>
<dbReference type="PROSITE" id="PS51208">
    <property type="entry name" value="AUTOTRANSPORTER"/>
    <property type="match status" value="1"/>
</dbReference>
<organism evidence="3 4">
    <name type="scientific">Helicobacter brantae</name>
    <dbReference type="NCBI Taxonomy" id="375927"/>
    <lineage>
        <taxon>Bacteria</taxon>
        <taxon>Pseudomonadati</taxon>
        <taxon>Campylobacterota</taxon>
        <taxon>Epsilonproteobacteria</taxon>
        <taxon>Campylobacterales</taxon>
        <taxon>Helicobacteraceae</taxon>
        <taxon>Helicobacter</taxon>
    </lineage>
</organism>
<reference evidence="3 4" key="1">
    <citation type="submission" date="2018-04" db="EMBL/GenBank/DDBJ databases">
        <title>Novel Campyloabacter and Helicobacter Species and Strains.</title>
        <authorList>
            <person name="Mannion A.J."/>
            <person name="Shen Z."/>
            <person name="Fox J.G."/>
        </authorList>
    </citation>
    <scope>NUCLEOTIDE SEQUENCE [LARGE SCALE GENOMIC DNA]</scope>
    <source>
        <strain evidence="3 4">MIT 04-9366</strain>
    </source>
</reference>
<dbReference type="InterPro" id="IPR036709">
    <property type="entry name" value="Autotransporte_beta_dom_sf"/>
</dbReference>
<dbReference type="SMART" id="SM00869">
    <property type="entry name" value="Autotransporter"/>
    <property type="match status" value="1"/>
</dbReference>
<dbReference type="AlphaFoldDB" id="A0A3D8IZH2"/>
<dbReference type="Proteomes" id="UP000257045">
    <property type="component" value="Unassembled WGS sequence"/>
</dbReference>
<dbReference type="InterPro" id="IPR005546">
    <property type="entry name" value="Autotransporte_beta"/>
</dbReference>
<accession>A0A3D8IZH2</accession>
<dbReference type="RefSeq" id="WP_147288605.1">
    <property type="nucleotide sequence ID" value="NZ_NXLV01000007.1"/>
</dbReference>
<feature type="domain" description="Autotransporter" evidence="2">
    <location>
        <begin position="286"/>
        <end position="549"/>
    </location>
</feature>
<feature type="non-terminal residue" evidence="3">
    <location>
        <position position="1"/>
    </location>
</feature>
<dbReference type="Pfam" id="PF03797">
    <property type="entry name" value="Autotransporter"/>
    <property type="match status" value="1"/>
</dbReference>
<comment type="caution">
    <text evidence="3">The sequence shown here is derived from an EMBL/GenBank/DDBJ whole genome shotgun (WGS) entry which is preliminary data.</text>
</comment>
<keyword evidence="4" id="KW-1185">Reference proteome</keyword>
<dbReference type="GO" id="GO:0019867">
    <property type="term" value="C:outer membrane"/>
    <property type="evidence" value="ECO:0007669"/>
    <property type="project" value="InterPro"/>
</dbReference>
<sequence>GLGWIVGRGGTINVSNTLYNYSLDSSLPSKIDLENSTIQAKTLLNRENGEIYLKDKAHIEATTFTSDTNSKVVFIGNGDGFGSITAQNLTLNGDKIYQVQLLKNALKLKYLIATSTNLQGLSDGDINLIDNNGIISDRYQAQIVTEGNDTYIQLTPKDGYVPPTLPTPPTPPTTTPSTPPTTSPSPQSPTTTPNYISNTHSIQTELTKQYLILTTSTLEQTTQTILSQIEQIQALKSISTYALSNLYNRSIQAQIKQPKPLLAYNQPTLYPMPYTQGDYLPPPLIEREKKLSVFANLIGGVFGYDSHLGGNYGINAGADYLLGDSLFLGGYGVLLGKTLQQEGLQMQGFQFELGGYGRYLLSDWEFDTTLSYALLALSTQRAFTLYSQTFSQNASFNTHFFNLEERVGYRFALSDFDTLKPFGGVALHIYSQPSYEESGDFSYTQNAMFYGALGLLAGLEYRKVFQSSSIYLGASFLYQLPIFGDMTYSLQYLDSLLYFKNSQDFIAQVQGGVDFTLTPRSFLSLDLNYRHSLSNYFDVDFMLGYRHLF</sequence>
<evidence type="ECO:0000259" key="2">
    <source>
        <dbReference type="PROSITE" id="PS51208"/>
    </source>
</evidence>
<dbReference type="SUPFAM" id="SSF103515">
    <property type="entry name" value="Autotransporter"/>
    <property type="match status" value="1"/>
</dbReference>
<dbReference type="NCBIfam" id="TIGR01414">
    <property type="entry name" value="autotrans_barl"/>
    <property type="match status" value="1"/>
</dbReference>
<feature type="region of interest" description="Disordered" evidence="1">
    <location>
        <begin position="155"/>
        <end position="197"/>
    </location>
</feature>